<name>A0A830GT88_9CREN</name>
<reference evidence="2" key="2">
    <citation type="submission" date="2020-09" db="EMBL/GenBank/DDBJ databases">
        <authorList>
            <person name="Sun Q."/>
            <person name="Ohkuma M."/>
        </authorList>
    </citation>
    <scope>NUCLEOTIDE SEQUENCE</scope>
    <source>
        <strain evidence="2">JCM 10088</strain>
    </source>
</reference>
<dbReference type="OrthoDB" id="26311at2157"/>
<dbReference type="EMBL" id="BMNL01000001">
    <property type="protein sequence ID" value="GGP19263.1"/>
    <property type="molecule type" value="Genomic_DNA"/>
</dbReference>
<dbReference type="AlphaFoldDB" id="A0A830GT88"/>
<sequence length="284" mass="31082">MRGIYEFVEVQLPGLENRAYIHELEGKLIRAPQAPPNGVECLIAVDSGFAEVTYAGARLGIINAVGMEFMGKSRITVLKPLLLGKSIELSVEARAVEFDVAAQLLSASRGECVVLLDGTVRLNTDSGEYLRAKSVLLSTARNRGAAVLAHSKDVTVNRYSGLDVDERMPLFVAMEENRRADGYAGVMLTVPISDGDLSSFYVQYKPHLLPMYVEATEPLDPSVLALIGELTTREGYPLPLYVVDRLSKLSGDVIKYVKLSISKLARGYGAIAIHETLREMLDKH</sequence>
<keyword evidence="3" id="KW-1185">Reference proteome</keyword>
<accession>A0A830GT88</accession>
<protein>
    <recommendedName>
        <fullName evidence="1">NurA domain-containing protein</fullName>
    </recommendedName>
</protein>
<proteinExistence type="predicted"/>
<reference evidence="2" key="1">
    <citation type="journal article" date="2014" name="Int. J. Syst. Evol. Microbiol.">
        <title>Complete genome sequence of Corynebacterium casei LMG S-19264T (=DSM 44701T), isolated from a smear-ripened cheese.</title>
        <authorList>
            <consortium name="US DOE Joint Genome Institute (JGI-PGF)"/>
            <person name="Walter F."/>
            <person name="Albersmeier A."/>
            <person name="Kalinowski J."/>
            <person name="Ruckert C."/>
        </authorList>
    </citation>
    <scope>NUCLEOTIDE SEQUENCE</scope>
    <source>
        <strain evidence="2">JCM 10088</strain>
    </source>
</reference>
<dbReference type="InterPro" id="IPR018977">
    <property type="entry name" value="NurA_domain"/>
</dbReference>
<evidence type="ECO:0000313" key="3">
    <source>
        <dbReference type="Proteomes" id="UP000610960"/>
    </source>
</evidence>
<dbReference type="SMART" id="SM00933">
    <property type="entry name" value="NurA"/>
    <property type="match status" value="1"/>
</dbReference>
<feature type="domain" description="NurA" evidence="1">
    <location>
        <begin position="40"/>
        <end position="249"/>
    </location>
</feature>
<evidence type="ECO:0000259" key="1">
    <source>
        <dbReference type="SMART" id="SM00933"/>
    </source>
</evidence>
<organism evidence="2 3">
    <name type="scientific">Thermocladium modestius</name>
    <dbReference type="NCBI Taxonomy" id="62609"/>
    <lineage>
        <taxon>Archaea</taxon>
        <taxon>Thermoproteota</taxon>
        <taxon>Thermoprotei</taxon>
        <taxon>Thermoproteales</taxon>
        <taxon>Thermoproteaceae</taxon>
        <taxon>Thermocladium</taxon>
    </lineage>
</organism>
<dbReference type="Pfam" id="PF09376">
    <property type="entry name" value="NurA"/>
    <property type="match status" value="1"/>
</dbReference>
<dbReference type="Proteomes" id="UP000610960">
    <property type="component" value="Unassembled WGS sequence"/>
</dbReference>
<dbReference type="RefSeq" id="WP_188595636.1">
    <property type="nucleotide sequence ID" value="NZ_BMNL01000001.1"/>
</dbReference>
<evidence type="ECO:0000313" key="2">
    <source>
        <dbReference type="EMBL" id="GGP19263.1"/>
    </source>
</evidence>
<comment type="caution">
    <text evidence="2">The sequence shown here is derived from an EMBL/GenBank/DDBJ whole genome shotgun (WGS) entry which is preliminary data.</text>
</comment>
<gene>
    <name evidence="2" type="ORF">GCM10007981_02240</name>
</gene>